<dbReference type="InterPro" id="IPR001611">
    <property type="entry name" value="Leu-rich_rpt"/>
</dbReference>
<comment type="subcellular location">
    <subcellularLocation>
        <location evidence="1">Membrane</location>
    </subcellularLocation>
</comment>
<evidence type="ECO:0000256" key="3">
    <source>
        <dbReference type="ARBA" id="ARBA00022729"/>
    </source>
</evidence>
<dbReference type="Pfam" id="PF00560">
    <property type="entry name" value="LRR_1"/>
    <property type="match status" value="1"/>
</dbReference>
<dbReference type="OMA" id="PPWSCLA"/>
<dbReference type="PANTHER" id="PTHR48009:SF9">
    <property type="entry name" value="LRR RECEPTOR-LIKE SERINE_THREONINE-PROTEIN KINASE GSO1"/>
    <property type="match status" value="1"/>
</dbReference>
<dbReference type="SUPFAM" id="SSF52058">
    <property type="entry name" value="L domain-like"/>
    <property type="match status" value="1"/>
</dbReference>
<keyword evidence="4" id="KW-0677">Repeat</keyword>
<dbReference type="RefSeq" id="XP_010270975.1">
    <property type="nucleotide sequence ID" value="XM_010272673.2"/>
</dbReference>
<dbReference type="eggNOG" id="KOG0619">
    <property type="taxonomic scope" value="Eukaryota"/>
</dbReference>
<sequence>MPPLAMSNFLLPLLCFSALFLLPVQALTLPSDTSALKAFKEAIKPTTIPPWSCLASWNFSCDPCSLPRRSDFICGITCNSDSTRVTALVLDPAGYSGTLSPLLSKLTQLTHLDLSDNSFYGPIPSSLSSLTNLQTLSLRSNSFSGSFSPSLTQLPSLSFLDISHNALTGSLPQTMSSLSSLRTIDLSFNKLTGSLPKLPSNLLELAIKANSLTGPLLQSSFQGSPRLEVVELSGNMFNGVIKGWFFQLPSLQQVDLSNNSFTGLEISKPSDANGNLVAVDLGFNSIEGYLPVNFASYPLLSSLSLRYNRFRGPIPMEYSNNLSLRRLFLDGNFLNGKAPLGFFSDGSSVSGSFGDNCLQSCPNSSRLCLPSQKPNSICRHAYDGKPRSGSSQP</sequence>
<dbReference type="OrthoDB" id="676979at2759"/>
<evidence type="ECO:0000256" key="4">
    <source>
        <dbReference type="ARBA" id="ARBA00022737"/>
    </source>
</evidence>
<dbReference type="InterPro" id="IPR032675">
    <property type="entry name" value="LRR_dom_sf"/>
</dbReference>
<proteinExistence type="predicted"/>
<protein>
    <submittedName>
        <fullName evidence="7">Probably inactive leucine-rich repeat receptor-like protein kinase At3g28040</fullName>
    </submittedName>
</protein>
<dbReference type="InterPro" id="IPR053213">
    <property type="entry name" value="RLP29"/>
</dbReference>
<gene>
    <name evidence="7" type="primary">LOC104607136</name>
</gene>
<dbReference type="Pfam" id="PF13855">
    <property type="entry name" value="LRR_8"/>
    <property type="match status" value="2"/>
</dbReference>
<evidence type="ECO:0000256" key="1">
    <source>
        <dbReference type="ARBA" id="ARBA00004370"/>
    </source>
</evidence>
<evidence type="ECO:0000313" key="7">
    <source>
        <dbReference type="RefSeq" id="XP_010270975.1"/>
    </source>
</evidence>
<dbReference type="GeneID" id="104607136"/>
<dbReference type="Gene3D" id="3.80.10.10">
    <property type="entry name" value="Ribonuclease Inhibitor"/>
    <property type="match status" value="3"/>
</dbReference>
<evidence type="ECO:0000256" key="5">
    <source>
        <dbReference type="ARBA" id="ARBA00023136"/>
    </source>
</evidence>
<dbReference type="InterPro" id="IPR003591">
    <property type="entry name" value="Leu-rich_rpt_typical-subtyp"/>
</dbReference>
<dbReference type="KEGG" id="nnu:104607136"/>
<keyword evidence="3" id="KW-0732">Signal</keyword>
<evidence type="ECO:0000313" key="6">
    <source>
        <dbReference type="Proteomes" id="UP000189703"/>
    </source>
</evidence>
<organism evidence="6 7">
    <name type="scientific">Nelumbo nucifera</name>
    <name type="common">Sacred lotus</name>
    <dbReference type="NCBI Taxonomy" id="4432"/>
    <lineage>
        <taxon>Eukaryota</taxon>
        <taxon>Viridiplantae</taxon>
        <taxon>Streptophyta</taxon>
        <taxon>Embryophyta</taxon>
        <taxon>Tracheophyta</taxon>
        <taxon>Spermatophyta</taxon>
        <taxon>Magnoliopsida</taxon>
        <taxon>Proteales</taxon>
        <taxon>Nelumbonaceae</taxon>
        <taxon>Nelumbo</taxon>
    </lineage>
</organism>
<keyword evidence="5" id="KW-0472">Membrane</keyword>
<dbReference type="FunFam" id="3.80.10.10:FF:000400">
    <property type="entry name" value="Nuclear pore complex protein NUP107"/>
    <property type="match status" value="1"/>
</dbReference>
<keyword evidence="6" id="KW-1185">Reference proteome</keyword>
<dbReference type="PROSITE" id="PS51450">
    <property type="entry name" value="LRR"/>
    <property type="match status" value="1"/>
</dbReference>
<reference evidence="7" key="1">
    <citation type="submission" date="2025-08" db="UniProtKB">
        <authorList>
            <consortium name="RefSeq"/>
        </authorList>
    </citation>
    <scope>IDENTIFICATION</scope>
</reference>
<dbReference type="Proteomes" id="UP000189703">
    <property type="component" value="Unplaced"/>
</dbReference>
<accession>A0A1U8ASN2</accession>
<dbReference type="SMART" id="SM00369">
    <property type="entry name" value="LRR_TYP"/>
    <property type="match status" value="4"/>
</dbReference>
<evidence type="ECO:0000256" key="2">
    <source>
        <dbReference type="ARBA" id="ARBA00022614"/>
    </source>
</evidence>
<dbReference type="PRINTS" id="PR00019">
    <property type="entry name" value="LEURICHRPT"/>
</dbReference>
<dbReference type="AlphaFoldDB" id="A0A1U8ASN2"/>
<dbReference type="GO" id="GO:0016020">
    <property type="term" value="C:membrane"/>
    <property type="evidence" value="ECO:0007669"/>
    <property type="project" value="UniProtKB-SubCell"/>
</dbReference>
<keyword evidence="2" id="KW-0433">Leucine-rich repeat</keyword>
<name>A0A1U8ASN2_NELNU</name>
<dbReference type="FunCoup" id="A0A1U8ASN2">
    <property type="interactions" value="188"/>
</dbReference>
<dbReference type="PANTHER" id="PTHR48009">
    <property type="entry name" value="LEUCINE-RICH REPEAT (LRR) FAMILY PROTEIN"/>
    <property type="match status" value="1"/>
</dbReference>